<accession>A0AAD7PJG5</accession>
<comment type="caution">
    <text evidence="1">The sequence shown here is derived from an EMBL/GenBank/DDBJ whole genome shotgun (WGS) entry which is preliminary data.</text>
</comment>
<proteinExistence type="predicted"/>
<organism evidence="1 2">
    <name type="scientific">Quillaja saponaria</name>
    <name type="common">Soap bark tree</name>
    <dbReference type="NCBI Taxonomy" id="32244"/>
    <lineage>
        <taxon>Eukaryota</taxon>
        <taxon>Viridiplantae</taxon>
        <taxon>Streptophyta</taxon>
        <taxon>Embryophyta</taxon>
        <taxon>Tracheophyta</taxon>
        <taxon>Spermatophyta</taxon>
        <taxon>Magnoliopsida</taxon>
        <taxon>eudicotyledons</taxon>
        <taxon>Gunneridae</taxon>
        <taxon>Pentapetalae</taxon>
        <taxon>rosids</taxon>
        <taxon>fabids</taxon>
        <taxon>Fabales</taxon>
        <taxon>Quillajaceae</taxon>
        <taxon>Quillaja</taxon>
    </lineage>
</organism>
<gene>
    <name evidence="1" type="ORF">O6P43_018694</name>
</gene>
<name>A0AAD7PJG5_QUISA</name>
<evidence type="ECO:0000313" key="1">
    <source>
        <dbReference type="EMBL" id="KAJ7957881.1"/>
    </source>
</evidence>
<keyword evidence="2" id="KW-1185">Reference proteome</keyword>
<dbReference type="EMBL" id="JARAOO010000008">
    <property type="protein sequence ID" value="KAJ7957881.1"/>
    <property type="molecule type" value="Genomic_DNA"/>
</dbReference>
<dbReference type="AlphaFoldDB" id="A0AAD7PJG5"/>
<dbReference type="Proteomes" id="UP001163823">
    <property type="component" value="Chromosome 8"/>
</dbReference>
<dbReference type="KEGG" id="qsa:O6P43_018694"/>
<evidence type="ECO:0000313" key="2">
    <source>
        <dbReference type="Proteomes" id="UP001163823"/>
    </source>
</evidence>
<sequence length="181" mass="20415">MAWNSGQCRQLSIRYYRIPSSHRVGLGTYQVPAQTGSGRFWAELVVLSTHVLDRMVVSTGGLRVYKVECAMAAGENPPVTPCRGHSRGRVPRYNLPMGCASGVRVVRSACEAILEYQIIVAVARIVHRPLELRKLVRRVWSSEQKSTTEENDRELNAARIGAKKSLIRFLQFLYEMNIDLL</sequence>
<reference evidence="1" key="1">
    <citation type="journal article" date="2023" name="Science">
        <title>Elucidation of the pathway for biosynthesis of saponin adjuvants from the soapbark tree.</title>
        <authorList>
            <person name="Reed J."/>
            <person name="Orme A."/>
            <person name="El-Demerdash A."/>
            <person name="Owen C."/>
            <person name="Martin L.B.B."/>
            <person name="Misra R.C."/>
            <person name="Kikuchi S."/>
            <person name="Rejzek M."/>
            <person name="Martin A.C."/>
            <person name="Harkess A."/>
            <person name="Leebens-Mack J."/>
            <person name="Louveau T."/>
            <person name="Stephenson M.J."/>
            <person name="Osbourn A."/>
        </authorList>
    </citation>
    <scope>NUCLEOTIDE SEQUENCE</scope>
    <source>
        <strain evidence="1">S10</strain>
    </source>
</reference>
<protein>
    <submittedName>
        <fullName evidence="1">Uncharacterized protein</fullName>
    </submittedName>
</protein>